<dbReference type="InterPro" id="IPR036271">
    <property type="entry name" value="Tet_transcr_reg_TetR-rel_C_sf"/>
</dbReference>
<dbReference type="GO" id="GO:0003700">
    <property type="term" value="F:DNA-binding transcription factor activity"/>
    <property type="evidence" value="ECO:0007669"/>
    <property type="project" value="TreeGrafter"/>
</dbReference>
<protein>
    <submittedName>
        <fullName evidence="4">TetR family transcriptional regulator</fullName>
    </submittedName>
</protein>
<dbReference type="PANTHER" id="PTHR30055:SF241">
    <property type="entry name" value="TRANSCRIPTIONAL REGULATORY PROTEIN"/>
    <property type="match status" value="1"/>
</dbReference>
<keyword evidence="1 2" id="KW-0238">DNA-binding</keyword>
<name>A0A3N1ZW55_9ACTN</name>
<evidence type="ECO:0000313" key="5">
    <source>
        <dbReference type="Proteomes" id="UP000275749"/>
    </source>
</evidence>
<dbReference type="PANTHER" id="PTHR30055">
    <property type="entry name" value="HTH-TYPE TRANSCRIPTIONAL REGULATOR RUTR"/>
    <property type="match status" value="1"/>
</dbReference>
<dbReference type="InterPro" id="IPR050109">
    <property type="entry name" value="HTH-type_TetR-like_transc_reg"/>
</dbReference>
<proteinExistence type="predicted"/>
<dbReference type="SUPFAM" id="SSF48498">
    <property type="entry name" value="Tetracyclin repressor-like, C-terminal domain"/>
    <property type="match status" value="1"/>
</dbReference>
<accession>A0A3N1ZW55</accession>
<dbReference type="RefSeq" id="WP_170165311.1">
    <property type="nucleotide sequence ID" value="NZ_RKHG01000001.1"/>
</dbReference>
<sequence length="205" mass="21929">MSTPTTARRAATRERLVEAAIGVIAHKGVLGASVEEICEAADFTRGAFYSNFDSKDELCIAVLEHLCERHLTAARNAIQAMNDQMDLPERISSTLRAFIAAAGEDANTILVMSELRLHAAREAALRDAFNAFEASVTPLFADLVGDGLRSAGLRLTVTTDEAISLLHAVYDQTALDQLIRGEQPASPVAVEQLGLVLRAMIAPAG</sequence>
<dbReference type="GO" id="GO:0000976">
    <property type="term" value="F:transcription cis-regulatory region binding"/>
    <property type="evidence" value="ECO:0007669"/>
    <property type="project" value="TreeGrafter"/>
</dbReference>
<evidence type="ECO:0000259" key="3">
    <source>
        <dbReference type="PROSITE" id="PS50977"/>
    </source>
</evidence>
<dbReference type="InterPro" id="IPR001647">
    <property type="entry name" value="HTH_TetR"/>
</dbReference>
<evidence type="ECO:0000313" key="4">
    <source>
        <dbReference type="EMBL" id="ROR54727.1"/>
    </source>
</evidence>
<dbReference type="Proteomes" id="UP000275749">
    <property type="component" value="Unassembled WGS sequence"/>
</dbReference>
<dbReference type="PRINTS" id="PR00455">
    <property type="entry name" value="HTHTETR"/>
</dbReference>
<dbReference type="AlphaFoldDB" id="A0A3N1ZW55"/>
<dbReference type="Gene3D" id="1.10.357.10">
    <property type="entry name" value="Tetracycline Repressor, domain 2"/>
    <property type="match status" value="1"/>
</dbReference>
<evidence type="ECO:0000256" key="1">
    <source>
        <dbReference type="ARBA" id="ARBA00023125"/>
    </source>
</evidence>
<comment type="caution">
    <text evidence="4">The sequence shown here is derived from an EMBL/GenBank/DDBJ whole genome shotgun (WGS) entry which is preliminary data.</text>
</comment>
<reference evidence="4 5" key="1">
    <citation type="submission" date="2018-11" db="EMBL/GenBank/DDBJ databases">
        <title>Sequencing the genomes of 1000 actinobacteria strains.</title>
        <authorList>
            <person name="Klenk H.-P."/>
        </authorList>
    </citation>
    <scope>NUCLEOTIDE SEQUENCE [LARGE SCALE GENOMIC DNA]</scope>
    <source>
        <strain evidence="4 5">DSM 10546</strain>
    </source>
</reference>
<dbReference type="EMBL" id="RKHG01000001">
    <property type="protein sequence ID" value="ROR54727.1"/>
    <property type="molecule type" value="Genomic_DNA"/>
</dbReference>
<dbReference type="PROSITE" id="PS50977">
    <property type="entry name" value="HTH_TETR_2"/>
    <property type="match status" value="1"/>
</dbReference>
<evidence type="ECO:0000256" key="2">
    <source>
        <dbReference type="PROSITE-ProRule" id="PRU00335"/>
    </source>
</evidence>
<feature type="domain" description="HTH tetR-type" evidence="3">
    <location>
        <begin position="10"/>
        <end position="70"/>
    </location>
</feature>
<dbReference type="SUPFAM" id="SSF46689">
    <property type="entry name" value="Homeodomain-like"/>
    <property type="match status" value="1"/>
</dbReference>
<gene>
    <name evidence="4" type="ORF">EDD41_1956</name>
</gene>
<organism evidence="4 5">
    <name type="scientific">Luteococcus japonicus</name>
    <dbReference type="NCBI Taxonomy" id="33984"/>
    <lineage>
        <taxon>Bacteria</taxon>
        <taxon>Bacillati</taxon>
        <taxon>Actinomycetota</taxon>
        <taxon>Actinomycetes</taxon>
        <taxon>Propionibacteriales</taxon>
        <taxon>Propionibacteriaceae</taxon>
        <taxon>Luteococcus</taxon>
    </lineage>
</organism>
<feature type="DNA-binding region" description="H-T-H motif" evidence="2">
    <location>
        <begin position="33"/>
        <end position="52"/>
    </location>
</feature>
<dbReference type="InterPro" id="IPR009057">
    <property type="entry name" value="Homeodomain-like_sf"/>
</dbReference>
<dbReference type="Pfam" id="PF00440">
    <property type="entry name" value="TetR_N"/>
    <property type="match status" value="1"/>
</dbReference>